<keyword evidence="10" id="KW-0325">Glycoprotein</keyword>
<feature type="transmembrane region" description="Helical" evidence="12">
    <location>
        <begin position="144"/>
        <end position="161"/>
    </location>
</feature>
<comment type="similarity">
    <text evidence="2">Belongs to the ammonium transporter (TC 2.A.49) family. Rh subfamily.</text>
</comment>
<dbReference type="GO" id="GO:0016324">
    <property type="term" value="C:apical plasma membrane"/>
    <property type="evidence" value="ECO:0007669"/>
    <property type="project" value="TreeGrafter"/>
</dbReference>
<gene>
    <name evidence="14" type="ORF">DV515_00006413</name>
</gene>
<evidence type="ECO:0000256" key="1">
    <source>
        <dbReference type="ARBA" id="ARBA00004651"/>
    </source>
</evidence>
<dbReference type="InterPro" id="IPR029020">
    <property type="entry name" value="Ammonium/urea_transptr"/>
</dbReference>
<dbReference type="STRING" id="44316.ENSEGOP00005004770"/>
<keyword evidence="8 12" id="KW-0472">Membrane</keyword>
<dbReference type="OrthoDB" id="534912at2759"/>
<organism evidence="14 15">
    <name type="scientific">Chloebia gouldiae</name>
    <name type="common">Gouldian finch</name>
    <name type="synonym">Erythrura gouldiae</name>
    <dbReference type="NCBI Taxonomy" id="44316"/>
    <lineage>
        <taxon>Eukaryota</taxon>
        <taxon>Metazoa</taxon>
        <taxon>Chordata</taxon>
        <taxon>Craniata</taxon>
        <taxon>Vertebrata</taxon>
        <taxon>Euteleostomi</taxon>
        <taxon>Archelosauria</taxon>
        <taxon>Archosauria</taxon>
        <taxon>Dinosauria</taxon>
        <taxon>Saurischia</taxon>
        <taxon>Theropoda</taxon>
        <taxon>Coelurosauria</taxon>
        <taxon>Aves</taxon>
        <taxon>Neognathae</taxon>
        <taxon>Neoaves</taxon>
        <taxon>Telluraves</taxon>
        <taxon>Australaves</taxon>
        <taxon>Passeriformes</taxon>
        <taxon>Passeroidea</taxon>
        <taxon>Passeridae</taxon>
        <taxon>Chloebia</taxon>
    </lineage>
</organism>
<evidence type="ECO:0000256" key="3">
    <source>
        <dbReference type="ARBA" id="ARBA00011233"/>
    </source>
</evidence>
<accession>A0A3L8SKU7</accession>
<comment type="caution">
    <text evidence="14">The sequence shown here is derived from an EMBL/GenBank/DDBJ whole genome shotgun (WGS) entry which is preliminary data.</text>
</comment>
<evidence type="ECO:0000256" key="12">
    <source>
        <dbReference type="SAM" id="Phobius"/>
    </source>
</evidence>
<feature type="transmembrane region" description="Helical" evidence="12">
    <location>
        <begin position="307"/>
        <end position="327"/>
    </location>
</feature>
<reference evidence="14 15" key="1">
    <citation type="journal article" date="2018" name="Proc. R. Soc. B">
        <title>A non-coding region near Follistatin controls head colour polymorphism in the Gouldian finch.</title>
        <authorList>
            <person name="Toomey M.B."/>
            <person name="Marques C.I."/>
            <person name="Andrade P."/>
            <person name="Araujo P.M."/>
            <person name="Sabatino S."/>
            <person name="Gazda M.A."/>
            <person name="Afonso S."/>
            <person name="Lopes R.J."/>
            <person name="Corbo J.C."/>
            <person name="Carneiro M."/>
        </authorList>
    </citation>
    <scope>NUCLEOTIDE SEQUENCE [LARGE SCALE GENOMIC DNA]</scope>
    <source>
        <strain evidence="14">Red01</strain>
        <tissue evidence="14">Muscle</tissue>
    </source>
</reference>
<dbReference type="AlphaFoldDB" id="A0A3L8SKU7"/>
<evidence type="ECO:0000256" key="4">
    <source>
        <dbReference type="ARBA" id="ARBA00022448"/>
    </source>
</evidence>
<dbReference type="InterPro" id="IPR002229">
    <property type="entry name" value="RhesusRHD"/>
</dbReference>
<feature type="region of interest" description="Disordered" evidence="11">
    <location>
        <begin position="502"/>
        <end position="538"/>
    </location>
</feature>
<feature type="compositionally biased region" description="Basic and acidic residues" evidence="11">
    <location>
        <begin position="525"/>
        <end position="538"/>
    </location>
</feature>
<dbReference type="Gene3D" id="1.10.3430.10">
    <property type="entry name" value="Ammonium transporter AmtB like domains"/>
    <property type="match status" value="1"/>
</dbReference>
<evidence type="ECO:0000256" key="6">
    <source>
        <dbReference type="ARBA" id="ARBA00022692"/>
    </source>
</evidence>
<feature type="transmembrane region" description="Helical" evidence="12">
    <location>
        <begin position="268"/>
        <end position="287"/>
    </location>
</feature>
<feature type="transmembrane region" description="Helical" evidence="12">
    <location>
        <begin position="238"/>
        <end position="256"/>
    </location>
</feature>
<feature type="transmembrane region" description="Helical" evidence="12">
    <location>
        <begin position="360"/>
        <end position="380"/>
    </location>
</feature>
<comment type="subcellular location">
    <subcellularLocation>
        <location evidence="1">Cell membrane</location>
        <topology evidence="1">Multi-pass membrane protein</topology>
    </subcellularLocation>
</comment>
<keyword evidence="7 12" id="KW-1133">Transmembrane helix</keyword>
<sequence>MDRPRHQGMAKNTNLRWRLPLVCLLWEVAMIVLFGVFVRFGAEADAHWEEEKREMNLTSDMENDFYFRYPCSCTVVAALGSPWTSALGTSPTQAGVKQQQCLRAALVTELTDPPLCIAFQDVHVMIFVGFGFLMTFLKRYGFGAVGFNFLLAAFGIQWALLMQGWFHSFKDGKILIGVENLINADFCVGSVCIAFGAILGKTSPIQLLVMTLFQVTLFSVNEYILLNLLHVKDAGGSMTIHTFGAYFGLTVTRVLYRPNLEQSKDKQGSVYHSDLFAMIGTLYLWMYWPSFNSAISDHGDAQHRSAINTYCSLAACVLTTMAFSSMLQKKGKLDMVHIQNATLAGGVAVGTSAEMMLTPYGSLIVGSISGIVSTLGYVYFTPFLESRLHIQDTCGIHNLHAMPGLIGGIVGAITAAAATEDVYGKEGFIKAFDFTGVYQRRTPSIQGGFQAAGIVVSLLMAFAGGAIVGAILKLPVWGDAAAEKCFEDDIYWERGGGHEMALSARGPARGAQGALPQVPEDEESDAYHMHNPDKPASP</sequence>
<dbReference type="GO" id="GO:0008519">
    <property type="term" value="F:ammonium channel activity"/>
    <property type="evidence" value="ECO:0007669"/>
    <property type="project" value="InterPro"/>
</dbReference>
<comment type="subunit">
    <text evidence="3">Homotrimer.</text>
</comment>
<dbReference type="Pfam" id="PF00909">
    <property type="entry name" value="Ammonium_transp"/>
    <property type="match status" value="1"/>
</dbReference>
<keyword evidence="15" id="KW-1185">Reference proteome</keyword>
<feature type="transmembrane region" description="Helical" evidence="12">
    <location>
        <begin position="449"/>
        <end position="472"/>
    </location>
</feature>
<evidence type="ECO:0000256" key="2">
    <source>
        <dbReference type="ARBA" id="ARBA00011036"/>
    </source>
</evidence>
<protein>
    <recommendedName>
        <fullName evidence="13">Ammonium transporter AmtB-like domain-containing protein</fullName>
    </recommendedName>
</protein>
<evidence type="ECO:0000256" key="5">
    <source>
        <dbReference type="ARBA" id="ARBA00022475"/>
    </source>
</evidence>
<dbReference type="InterPro" id="IPR024041">
    <property type="entry name" value="NH4_transpt_AmtB-like_dom"/>
</dbReference>
<evidence type="ECO:0000256" key="11">
    <source>
        <dbReference type="SAM" id="MobiDB-lite"/>
    </source>
</evidence>
<dbReference type="PRINTS" id="PR00342">
    <property type="entry name" value="RHESUSRHD"/>
</dbReference>
<evidence type="ECO:0000256" key="8">
    <source>
        <dbReference type="ARBA" id="ARBA00023136"/>
    </source>
</evidence>
<name>A0A3L8SKU7_CHLGU</name>
<proteinExistence type="inferred from homology"/>
<dbReference type="FunFam" id="1.10.3430.10:FF:000001">
    <property type="entry name" value="Ammonium transporter Rh type C"/>
    <property type="match status" value="1"/>
</dbReference>
<keyword evidence="4" id="KW-0813">Transport</keyword>
<evidence type="ECO:0000313" key="14">
    <source>
        <dbReference type="EMBL" id="RLW03763.1"/>
    </source>
</evidence>
<dbReference type="SUPFAM" id="SSF111352">
    <property type="entry name" value="Ammonium transporter"/>
    <property type="match status" value="1"/>
</dbReference>
<dbReference type="PANTHER" id="PTHR11730">
    <property type="entry name" value="AMMONIUM TRANSPORTER"/>
    <property type="match status" value="1"/>
</dbReference>
<evidence type="ECO:0000256" key="10">
    <source>
        <dbReference type="ARBA" id="ARBA00023180"/>
    </source>
</evidence>
<dbReference type="PANTHER" id="PTHR11730:SF30">
    <property type="entry name" value="AMMONIUM TRANSPORTER RH TYPE C"/>
    <property type="match status" value="1"/>
</dbReference>
<dbReference type="EMBL" id="QUSF01000015">
    <property type="protein sequence ID" value="RLW03763.1"/>
    <property type="molecule type" value="Genomic_DNA"/>
</dbReference>
<evidence type="ECO:0000256" key="7">
    <source>
        <dbReference type="ARBA" id="ARBA00022989"/>
    </source>
</evidence>
<feature type="transmembrane region" description="Helical" evidence="12">
    <location>
        <begin position="207"/>
        <end position="226"/>
    </location>
</feature>
<dbReference type="GO" id="GO:0097272">
    <property type="term" value="P:ammonium homeostasis"/>
    <property type="evidence" value="ECO:0007669"/>
    <property type="project" value="TreeGrafter"/>
</dbReference>
<feature type="domain" description="Ammonium transporter AmtB-like" evidence="13">
    <location>
        <begin position="118"/>
        <end position="476"/>
    </location>
</feature>
<dbReference type="GO" id="GO:0016323">
    <property type="term" value="C:basolateral plasma membrane"/>
    <property type="evidence" value="ECO:0007669"/>
    <property type="project" value="TreeGrafter"/>
</dbReference>
<keyword evidence="5" id="KW-1003">Cell membrane</keyword>
<keyword evidence="6 12" id="KW-0812">Transmembrane</keyword>
<evidence type="ECO:0000259" key="13">
    <source>
        <dbReference type="Pfam" id="PF00909"/>
    </source>
</evidence>
<dbReference type="Proteomes" id="UP000276834">
    <property type="component" value="Unassembled WGS sequence"/>
</dbReference>
<feature type="transmembrane region" description="Helical" evidence="12">
    <location>
        <begin position="181"/>
        <end position="200"/>
    </location>
</feature>
<keyword evidence="9" id="KW-0924">Ammonia transport</keyword>
<feature type="transmembrane region" description="Helical" evidence="12">
    <location>
        <begin position="21"/>
        <end position="42"/>
    </location>
</feature>
<feature type="transmembrane region" description="Helical" evidence="12">
    <location>
        <begin position="117"/>
        <end position="137"/>
    </location>
</feature>
<evidence type="ECO:0000256" key="9">
    <source>
        <dbReference type="ARBA" id="ARBA00023177"/>
    </source>
</evidence>
<evidence type="ECO:0000313" key="15">
    <source>
        <dbReference type="Proteomes" id="UP000276834"/>
    </source>
</evidence>